<dbReference type="OrthoDB" id="9978204at2759"/>
<dbReference type="InterPro" id="IPR040453">
    <property type="entry name" value="Mnd1_HTH"/>
</dbReference>
<protein>
    <recommendedName>
        <fullName evidence="5">Meiotic nuclear division protein 1</fullName>
    </recommendedName>
</protein>
<evidence type="ECO:0000256" key="6">
    <source>
        <dbReference type="SAM" id="Coils"/>
    </source>
</evidence>
<evidence type="ECO:0000256" key="5">
    <source>
        <dbReference type="PIRNR" id="PIRNR026991"/>
    </source>
</evidence>
<dbReference type="STRING" id="1441469.A0A225ASQ9"/>
<comment type="function">
    <text evidence="5">Required for proper homologous chromosome pairing and efficient cross-over and intragenic recombination during meiosis.</text>
</comment>
<dbReference type="AlphaFoldDB" id="A0A225ASQ9"/>
<comment type="similarity">
    <text evidence="2 5">Belongs to the MND1 family.</text>
</comment>
<dbReference type="PIRSF" id="PIRSF026991">
    <property type="entry name" value="Mnd1"/>
    <property type="match status" value="1"/>
</dbReference>
<reference evidence="8 9" key="1">
    <citation type="submission" date="2015-06" db="EMBL/GenBank/DDBJ databases">
        <title>Talaromyces atroroseus IBT 11181 draft genome.</title>
        <authorList>
            <person name="Rasmussen K.B."/>
            <person name="Rasmussen S."/>
            <person name="Petersen B."/>
            <person name="Sicheritz-Ponten T."/>
            <person name="Mortensen U.H."/>
            <person name="Thrane U."/>
        </authorList>
    </citation>
    <scope>NUCLEOTIDE SEQUENCE [LARGE SCALE GENOMIC DNA]</scope>
    <source>
        <strain evidence="8 9">IBT 11181</strain>
    </source>
</reference>
<evidence type="ECO:0000256" key="3">
    <source>
        <dbReference type="ARBA" id="ARBA00023054"/>
    </source>
</evidence>
<evidence type="ECO:0000313" key="8">
    <source>
        <dbReference type="EMBL" id="OKL56487.1"/>
    </source>
</evidence>
<dbReference type="Pfam" id="PF03962">
    <property type="entry name" value="Mnd1"/>
    <property type="match status" value="1"/>
</dbReference>
<feature type="coiled-coil region" evidence="6">
    <location>
        <begin position="87"/>
        <end position="159"/>
    </location>
</feature>
<evidence type="ECO:0000313" key="9">
    <source>
        <dbReference type="Proteomes" id="UP000214365"/>
    </source>
</evidence>
<dbReference type="GO" id="GO:0003690">
    <property type="term" value="F:double-stranded DNA binding"/>
    <property type="evidence" value="ECO:0007669"/>
    <property type="project" value="InterPro"/>
</dbReference>
<dbReference type="InterPro" id="IPR005647">
    <property type="entry name" value="Mnd1"/>
</dbReference>
<evidence type="ECO:0000256" key="4">
    <source>
        <dbReference type="ARBA" id="ARBA00023242"/>
    </source>
</evidence>
<dbReference type="EMBL" id="LFMY01000014">
    <property type="protein sequence ID" value="OKL56487.1"/>
    <property type="molecule type" value="Genomic_DNA"/>
</dbReference>
<accession>A0A225ASQ9</accession>
<gene>
    <name evidence="8" type="ORF">UA08_08307</name>
</gene>
<evidence type="ECO:0000259" key="7">
    <source>
        <dbReference type="Pfam" id="PF03962"/>
    </source>
</evidence>
<feature type="domain" description="Mnd1 HTH" evidence="7">
    <location>
        <begin position="17"/>
        <end position="76"/>
    </location>
</feature>
<name>A0A225ASQ9_TALAT</name>
<keyword evidence="9" id="KW-1185">Reference proteome</keyword>
<keyword evidence="4 5" id="KW-0539">Nucleus</keyword>
<dbReference type="GO" id="GO:0005634">
    <property type="term" value="C:nucleus"/>
    <property type="evidence" value="ECO:0007669"/>
    <property type="project" value="UniProtKB-SubCell"/>
</dbReference>
<dbReference type="GeneID" id="31008063"/>
<dbReference type="GO" id="GO:0007131">
    <property type="term" value="P:reciprocal meiotic recombination"/>
    <property type="evidence" value="ECO:0007669"/>
    <property type="project" value="InterPro"/>
</dbReference>
<dbReference type="RefSeq" id="XP_020116608.1">
    <property type="nucleotide sequence ID" value="XM_020263216.1"/>
</dbReference>
<dbReference type="Proteomes" id="UP000214365">
    <property type="component" value="Unassembled WGS sequence"/>
</dbReference>
<proteinExistence type="inferred from homology"/>
<sequence length="221" mass="25648">MPPKSKSVSSEVKQQLILNYIRSTCACHTLKDLEKMLPSVASINSIQVKEFITGLVNDNKIRMEKIGSNNWYWSFPSDERRERENMKERTLREMNRVAKLVEQLEDEVEKKEAAAQEDEGFHHDPAVIQAEREDLMKRKAELGAEVERLRAEKSAFEANDFTSIKRKTEDIAKWKLEAMMWADNIDIMEQYLNKLASGDRELVQAVKKQCYGEDYVDGDDL</sequence>
<comment type="subcellular location">
    <subcellularLocation>
        <location evidence="1 5">Nucleus</location>
    </subcellularLocation>
</comment>
<keyword evidence="3 6" id="KW-0175">Coiled coil</keyword>
<organism evidence="8 9">
    <name type="scientific">Talaromyces atroroseus</name>
    <dbReference type="NCBI Taxonomy" id="1441469"/>
    <lineage>
        <taxon>Eukaryota</taxon>
        <taxon>Fungi</taxon>
        <taxon>Dikarya</taxon>
        <taxon>Ascomycota</taxon>
        <taxon>Pezizomycotina</taxon>
        <taxon>Eurotiomycetes</taxon>
        <taxon>Eurotiomycetidae</taxon>
        <taxon>Eurotiales</taxon>
        <taxon>Trichocomaceae</taxon>
        <taxon>Talaromyces</taxon>
        <taxon>Talaromyces sect. Trachyspermi</taxon>
    </lineage>
</organism>
<comment type="caution">
    <text evidence="8">The sequence shown here is derived from an EMBL/GenBank/DDBJ whole genome shotgun (WGS) entry which is preliminary data.</text>
</comment>
<evidence type="ECO:0000256" key="2">
    <source>
        <dbReference type="ARBA" id="ARBA00005981"/>
    </source>
</evidence>
<evidence type="ECO:0000256" key="1">
    <source>
        <dbReference type="ARBA" id="ARBA00004123"/>
    </source>
</evidence>